<keyword evidence="1" id="KW-0808">Transferase</keyword>
<keyword evidence="5" id="KW-1185">Reference proteome</keyword>
<reference evidence="4 5" key="1">
    <citation type="submission" date="2022-01" db="EMBL/GenBank/DDBJ databases">
        <authorList>
            <person name="Won M."/>
            <person name="Kim S.-J."/>
            <person name="Kwon S.-W."/>
        </authorList>
    </citation>
    <scope>NUCLEOTIDE SEQUENCE [LARGE SCALE GENOMIC DNA]</scope>
    <source>
        <strain evidence="4 5">KCTC 23505</strain>
    </source>
</reference>
<dbReference type="CDD" id="cd04301">
    <property type="entry name" value="NAT_SF"/>
    <property type="match status" value="1"/>
</dbReference>
<dbReference type="PANTHER" id="PTHR43877">
    <property type="entry name" value="AMINOALKYLPHOSPHONATE N-ACETYLTRANSFERASE-RELATED-RELATED"/>
    <property type="match status" value="1"/>
</dbReference>
<protein>
    <submittedName>
        <fullName evidence="4">GNAT family N-acetyltransferase</fullName>
    </submittedName>
</protein>
<gene>
    <name evidence="4" type="ORF">L2A60_06590</name>
</gene>
<dbReference type="EMBL" id="JAKGBZ010000009">
    <property type="protein sequence ID" value="MCF3946351.1"/>
    <property type="molecule type" value="Genomic_DNA"/>
</dbReference>
<evidence type="ECO:0000256" key="2">
    <source>
        <dbReference type="ARBA" id="ARBA00023315"/>
    </source>
</evidence>
<proteinExistence type="predicted"/>
<dbReference type="InterPro" id="IPR050832">
    <property type="entry name" value="Bact_Acetyltransf"/>
</dbReference>
<dbReference type="Gene3D" id="3.40.630.30">
    <property type="match status" value="1"/>
</dbReference>
<dbReference type="InterPro" id="IPR000182">
    <property type="entry name" value="GNAT_dom"/>
</dbReference>
<sequence length="162" mass="17884">MSLLIRPAAPDDHDALLSQFLGLNRYEHAISDDRRSDHQGALESLEGAWRNIAAKGGSALVVELDGRVVGHLFLLFEEDDVFIRDDVRSYGYISSLFIQEAMRGSGVGKALMVEAERIAAARGVHRLMLYVLAENPNAQRFYADAGFAPHGLEMMKPIADKT</sequence>
<evidence type="ECO:0000313" key="5">
    <source>
        <dbReference type="Proteomes" id="UP001521209"/>
    </source>
</evidence>
<accession>A0ABS9DUE1</accession>
<evidence type="ECO:0000259" key="3">
    <source>
        <dbReference type="PROSITE" id="PS51186"/>
    </source>
</evidence>
<dbReference type="SUPFAM" id="SSF55729">
    <property type="entry name" value="Acyl-CoA N-acyltransferases (Nat)"/>
    <property type="match status" value="1"/>
</dbReference>
<dbReference type="PROSITE" id="PS51186">
    <property type="entry name" value="GNAT"/>
    <property type="match status" value="1"/>
</dbReference>
<evidence type="ECO:0000256" key="1">
    <source>
        <dbReference type="ARBA" id="ARBA00022679"/>
    </source>
</evidence>
<name>A0ABS9DUE1_9PROT</name>
<dbReference type="Proteomes" id="UP001521209">
    <property type="component" value="Unassembled WGS sequence"/>
</dbReference>
<dbReference type="InterPro" id="IPR016181">
    <property type="entry name" value="Acyl_CoA_acyltransferase"/>
</dbReference>
<dbReference type="Pfam" id="PF00583">
    <property type="entry name" value="Acetyltransf_1"/>
    <property type="match status" value="1"/>
</dbReference>
<comment type="caution">
    <text evidence="4">The sequence shown here is derived from an EMBL/GenBank/DDBJ whole genome shotgun (WGS) entry which is preliminary data.</text>
</comment>
<organism evidence="4 5">
    <name type="scientific">Acidiphilium iwatense</name>
    <dbReference type="NCBI Taxonomy" id="768198"/>
    <lineage>
        <taxon>Bacteria</taxon>
        <taxon>Pseudomonadati</taxon>
        <taxon>Pseudomonadota</taxon>
        <taxon>Alphaproteobacteria</taxon>
        <taxon>Acetobacterales</taxon>
        <taxon>Acidocellaceae</taxon>
        <taxon>Acidiphilium</taxon>
    </lineage>
</organism>
<evidence type="ECO:0000313" key="4">
    <source>
        <dbReference type="EMBL" id="MCF3946351.1"/>
    </source>
</evidence>
<feature type="domain" description="N-acetyltransferase" evidence="3">
    <location>
        <begin position="3"/>
        <end position="162"/>
    </location>
</feature>
<dbReference type="RefSeq" id="WP_235703585.1">
    <property type="nucleotide sequence ID" value="NZ_JAKGBZ010000009.1"/>
</dbReference>
<keyword evidence="2" id="KW-0012">Acyltransferase</keyword>